<dbReference type="EMBL" id="LAZR01036929">
    <property type="protein sequence ID" value="KKL23558.1"/>
    <property type="molecule type" value="Genomic_DNA"/>
</dbReference>
<sequence>MAEKIECKICKFDKKKRRVIIRKPLEEIELNPSNGYREFYCSNRIKVFRRWNLNTDGLRESKWFEEECGNRLLVMGA</sequence>
<reference evidence="1" key="1">
    <citation type="journal article" date="2015" name="Nature">
        <title>Complex archaea that bridge the gap between prokaryotes and eukaryotes.</title>
        <authorList>
            <person name="Spang A."/>
            <person name="Saw J.H."/>
            <person name="Jorgensen S.L."/>
            <person name="Zaremba-Niedzwiedzka K."/>
            <person name="Martijn J."/>
            <person name="Lind A.E."/>
            <person name="van Eijk R."/>
            <person name="Schleper C."/>
            <person name="Guy L."/>
            <person name="Ettema T.J."/>
        </authorList>
    </citation>
    <scope>NUCLEOTIDE SEQUENCE</scope>
</reference>
<name>A0A0F9EHY2_9ZZZZ</name>
<organism evidence="1">
    <name type="scientific">marine sediment metagenome</name>
    <dbReference type="NCBI Taxonomy" id="412755"/>
    <lineage>
        <taxon>unclassified sequences</taxon>
        <taxon>metagenomes</taxon>
        <taxon>ecological metagenomes</taxon>
    </lineage>
</organism>
<evidence type="ECO:0000313" key="1">
    <source>
        <dbReference type="EMBL" id="KKL23558.1"/>
    </source>
</evidence>
<protein>
    <submittedName>
        <fullName evidence="1">Uncharacterized protein</fullName>
    </submittedName>
</protein>
<accession>A0A0F9EHY2</accession>
<proteinExistence type="predicted"/>
<dbReference type="AlphaFoldDB" id="A0A0F9EHY2"/>
<gene>
    <name evidence="1" type="ORF">LCGC14_2424180</name>
</gene>
<comment type="caution">
    <text evidence="1">The sequence shown here is derived from an EMBL/GenBank/DDBJ whole genome shotgun (WGS) entry which is preliminary data.</text>
</comment>